<proteinExistence type="inferred from homology"/>
<evidence type="ECO:0000256" key="9">
    <source>
        <dbReference type="HAMAP-Rule" id="MF_00131"/>
    </source>
</evidence>
<feature type="active site" description="Proton acceptor" evidence="9">
    <location>
        <position position="49"/>
    </location>
</feature>
<comment type="catalytic activity">
    <reaction evidence="8 9">
        <text>(1S,2R)-1-C-(indol-3-yl)glycerol 3-phosphate + L-serine = D-glyceraldehyde 3-phosphate + L-tryptophan + H2O</text>
        <dbReference type="Rhea" id="RHEA:10532"/>
        <dbReference type="ChEBI" id="CHEBI:15377"/>
        <dbReference type="ChEBI" id="CHEBI:33384"/>
        <dbReference type="ChEBI" id="CHEBI:57912"/>
        <dbReference type="ChEBI" id="CHEBI:58866"/>
        <dbReference type="ChEBI" id="CHEBI:59776"/>
        <dbReference type="EC" id="4.2.1.20"/>
    </reaction>
</comment>
<evidence type="ECO:0000256" key="2">
    <source>
        <dbReference type="ARBA" id="ARBA00004733"/>
    </source>
</evidence>
<evidence type="ECO:0000256" key="1">
    <source>
        <dbReference type="ARBA" id="ARBA00003365"/>
    </source>
</evidence>
<dbReference type="Gene3D" id="3.20.20.70">
    <property type="entry name" value="Aldolase class I"/>
    <property type="match status" value="1"/>
</dbReference>
<dbReference type="FunFam" id="3.20.20.70:FF:000037">
    <property type="entry name" value="Tryptophan synthase alpha chain"/>
    <property type="match status" value="1"/>
</dbReference>
<dbReference type="SUPFAM" id="SSF51366">
    <property type="entry name" value="Ribulose-phoshate binding barrel"/>
    <property type="match status" value="1"/>
</dbReference>
<comment type="similarity">
    <text evidence="9 10">Belongs to the TrpA family.</text>
</comment>
<name>A0A7C0YD65_9BACT</name>
<dbReference type="CDD" id="cd04724">
    <property type="entry name" value="Tryptophan_synthase_alpha"/>
    <property type="match status" value="1"/>
</dbReference>
<evidence type="ECO:0000256" key="5">
    <source>
        <dbReference type="ARBA" id="ARBA00022822"/>
    </source>
</evidence>
<dbReference type="GO" id="GO:0005829">
    <property type="term" value="C:cytosol"/>
    <property type="evidence" value="ECO:0007669"/>
    <property type="project" value="TreeGrafter"/>
</dbReference>
<evidence type="ECO:0000256" key="4">
    <source>
        <dbReference type="ARBA" id="ARBA00022605"/>
    </source>
</evidence>
<dbReference type="InterPro" id="IPR013785">
    <property type="entry name" value="Aldolase_TIM"/>
</dbReference>
<dbReference type="AlphaFoldDB" id="A0A7C0YD65"/>
<dbReference type="NCBIfam" id="TIGR00262">
    <property type="entry name" value="trpA"/>
    <property type="match status" value="1"/>
</dbReference>
<evidence type="ECO:0000256" key="6">
    <source>
        <dbReference type="ARBA" id="ARBA00023141"/>
    </source>
</evidence>
<evidence type="ECO:0000256" key="7">
    <source>
        <dbReference type="ARBA" id="ARBA00023239"/>
    </source>
</evidence>
<comment type="function">
    <text evidence="1 9">The alpha subunit is responsible for the aldol cleavage of indoleglycerol phosphate to indole and glyceraldehyde 3-phosphate.</text>
</comment>
<keyword evidence="6 9" id="KW-0057">Aromatic amino acid biosynthesis</keyword>
<dbReference type="PANTHER" id="PTHR43406">
    <property type="entry name" value="TRYPTOPHAN SYNTHASE, ALPHA CHAIN"/>
    <property type="match status" value="1"/>
</dbReference>
<sequence>MGRVREALEARARQDDKAIIPYLVAGYPSLEESLDLLIALQEMGATAVEVGIPFSDPMADGPTIQKAHAHALKQGVTPGTILEALGGMKGRLNMPIILMTYYNPVFRMGEEIFARRAREAGVSGVIIPDLPPEEGQKWVAAAQGVGLDTVFLVAPNTPLERIEFIASATTGFLYYLALKGVTGSAIRDAREVAQKVAEVREIVDIPVCVGFGISTPREVVLLARGADGIIVGSALIRALDEGGKAGLLELFYRLKESLDGH</sequence>
<keyword evidence="5 9" id="KW-0822">Tryptophan biosynthesis</keyword>
<evidence type="ECO:0000313" key="11">
    <source>
        <dbReference type="EMBL" id="HDD52740.1"/>
    </source>
</evidence>
<dbReference type="Pfam" id="PF00290">
    <property type="entry name" value="Trp_syntA"/>
    <property type="match status" value="1"/>
</dbReference>
<keyword evidence="4 9" id="KW-0028">Amino-acid biosynthesis</keyword>
<dbReference type="EMBL" id="DQWS01000059">
    <property type="protein sequence ID" value="HDD52740.1"/>
    <property type="molecule type" value="Genomic_DNA"/>
</dbReference>
<protein>
    <recommendedName>
        <fullName evidence="9">Tryptophan synthase alpha chain</fullName>
        <ecNumber evidence="9">4.2.1.20</ecNumber>
    </recommendedName>
</protein>
<dbReference type="InterPro" id="IPR002028">
    <property type="entry name" value="Trp_synthase_suA"/>
</dbReference>
<evidence type="ECO:0000256" key="10">
    <source>
        <dbReference type="RuleBase" id="RU003662"/>
    </source>
</evidence>
<dbReference type="PROSITE" id="PS00167">
    <property type="entry name" value="TRP_SYNTHASE_ALPHA"/>
    <property type="match status" value="1"/>
</dbReference>
<organism evidence="11">
    <name type="scientific">Thermosulfidibacter takaii</name>
    <dbReference type="NCBI Taxonomy" id="412593"/>
    <lineage>
        <taxon>Bacteria</taxon>
        <taxon>Pseudomonadati</taxon>
        <taxon>Thermosulfidibacterota</taxon>
        <taxon>Thermosulfidibacteria</taxon>
        <taxon>Thermosulfidibacterales</taxon>
        <taxon>Thermosulfidibacteraceae</taxon>
    </lineage>
</organism>
<dbReference type="PANTHER" id="PTHR43406:SF1">
    <property type="entry name" value="TRYPTOPHAN SYNTHASE ALPHA CHAIN, CHLOROPLASTIC"/>
    <property type="match status" value="1"/>
</dbReference>
<dbReference type="InterPro" id="IPR011060">
    <property type="entry name" value="RibuloseP-bd_barrel"/>
</dbReference>
<reference evidence="11" key="1">
    <citation type="journal article" date="2020" name="mSystems">
        <title>Genome- and Community-Level Interaction Insights into Carbon Utilization and Element Cycling Functions of Hydrothermarchaeota in Hydrothermal Sediment.</title>
        <authorList>
            <person name="Zhou Z."/>
            <person name="Liu Y."/>
            <person name="Xu W."/>
            <person name="Pan J."/>
            <person name="Luo Z.H."/>
            <person name="Li M."/>
        </authorList>
    </citation>
    <scope>NUCLEOTIDE SEQUENCE [LARGE SCALE GENOMIC DNA]</scope>
    <source>
        <strain evidence="11">HyVt-115</strain>
    </source>
</reference>
<dbReference type="Proteomes" id="UP000885690">
    <property type="component" value="Unassembled WGS sequence"/>
</dbReference>
<comment type="subunit">
    <text evidence="3 9">Tetramer of two alpha and two beta chains.</text>
</comment>
<dbReference type="UniPathway" id="UPA00035">
    <property type="reaction ID" value="UER00044"/>
</dbReference>
<dbReference type="EC" id="4.2.1.20" evidence="9"/>
<comment type="pathway">
    <text evidence="2 9">Amino-acid biosynthesis; L-tryptophan biosynthesis; L-tryptophan from chorismate: step 5/5.</text>
</comment>
<gene>
    <name evidence="9" type="primary">trpA</name>
    <name evidence="11" type="ORF">ENF32_01560</name>
</gene>
<keyword evidence="7 9" id="KW-0456">Lyase</keyword>
<evidence type="ECO:0000256" key="3">
    <source>
        <dbReference type="ARBA" id="ARBA00011270"/>
    </source>
</evidence>
<evidence type="ECO:0000256" key="8">
    <source>
        <dbReference type="ARBA" id="ARBA00049047"/>
    </source>
</evidence>
<accession>A0A7C0YD65</accession>
<dbReference type="GO" id="GO:0004834">
    <property type="term" value="F:tryptophan synthase activity"/>
    <property type="evidence" value="ECO:0007669"/>
    <property type="project" value="UniProtKB-UniRule"/>
</dbReference>
<dbReference type="HAMAP" id="MF_00131">
    <property type="entry name" value="Trp_synth_alpha"/>
    <property type="match status" value="1"/>
</dbReference>
<comment type="caution">
    <text evidence="11">The sequence shown here is derived from an EMBL/GenBank/DDBJ whole genome shotgun (WGS) entry which is preliminary data.</text>
</comment>
<dbReference type="InterPro" id="IPR018204">
    <property type="entry name" value="Trp_synthase_alpha_AS"/>
</dbReference>
<feature type="active site" description="Proton acceptor" evidence="9">
    <location>
        <position position="60"/>
    </location>
</feature>